<evidence type="ECO:0000313" key="1">
    <source>
        <dbReference type="EnsemblMetazoa" id="AFUN010823-PA"/>
    </source>
</evidence>
<dbReference type="AlphaFoldDB" id="A0A182RX11"/>
<dbReference type="VEuPathDB" id="VectorBase:AFUN010823"/>
<protein>
    <submittedName>
        <fullName evidence="1">Uncharacterized protein</fullName>
    </submittedName>
</protein>
<accession>A0A182RX11</accession>
<sequence>MVNSKQHFVSMKALKQPVNVTKTGESLVTKKKLTKAGVEVYFKNKEATLKLNGATIATSSQRNLELGVQFKPEKLKFCEVCVLAKHCREPFNSAENRANRFLERIRDVKLEKNVQRARGGKRIRCR</sequence>
<proteinExistence type="predicted"/>
<reference evidence="1" key="1">
    <citation type="submission" date="2020-05" db="UniProtKB">
        <authorList>
            <consortium name="EnsemblMetazoa"/>
        </authorList>
    </citation>
    <scope>IDENTIFICATION</scope>
    <source>
        <strain evidence="1">FUMOZ</strain>
    </source>
</reference>
<dbReference type="EnsemblMetazoa" id="AFUN010823-RA">
    <property type="protein sequence ID" value="AFUN010823-PA"/>
    <property type="gene ID" value="AFUN010823"/>
</dbReference>
<organism evidence="1">
    <name type="scientific">Anopheles funestus</name>
    <name type="common">African malaria mosquito</name>
    <dbReference type="NCBI Taxonomy" id="62324"/>
    <lineage>
        <taxon>Eukaryota</taxon>
        <taxon>Metazoa</taxon>
        <taxon>Ecdysozoa</taxon>
        <taxon>Arthropoda</taxon>
        <taxon>Hexapoda</taxon>
        <taxon>Insecta</taxon>
        <taxon>Pterygota</taxon>
        <taxon>Neoptera</taxon>
        <taxon>Endopterygota</taxon>
        <taxon>Diptera</taxon>
        <taxon>Nematocera</taxon>
        <taxon>Culicoidea</taxon>
        <taxon>Culicidae</taxon>
        <taxon>Anophelinae</taxon>
        <taxon>Anopheles</taxon>
    </lineage>
</organism>
<name>A0A182RX11_ANOFN</name>